<evidence type="ECO:0000313" key="4">
    <source>
        <dbReference type="EMBL" id="KDR14709.1"/>
    </source>
</evidence>
<dbReference type="Proteomes" id="UP000027135">
    <property type="component" value="Unassembled WGS sequence"/>
</dbReference>
<evidence type="ECO:0000313" key="5">
    <source>
        <dbReference type="Proteomes" id="UP000027135"/>
    </source>
</evidence>
<feature type="domain" description="C3H1-type" evidence="3">
    <location>
        <begin position="38"/>
        <end position="59"/>
    </location>
</feature>
<sequence>MDTPRKNNDCYFYYYSTCLKGDGCMFRHEPSALGCETVCSFWQQGKCLNQHCNFRHMELRKNRKMIPCYWENQPGGCRKPHCSFQHKNPREPPTVADMEKAKECEGVGAGKPLERSDWPRRTVMAESVQYEECVGSSDNDTARVVPRRVSQSSETSYGSPPVDPLVVNFEEGVQKQDGDILFPLKYFKISLEKNHKSLIFCKESGQGTKSDNESVPTSTPTKKLPQKTNIHVKTLEEIRLERIQAESAAFYAYNSTPVEQEPETAVGSTIVASSWDSDGDSDLRTKFLSRKSYHSLKTNLDFRVMTLDEIRKNRQQEEGNYSVMEKKTDIAVSSSRDILDSALSVKQFSSPFDVANNNTTSDARFQIRQKISTPGHSFEEEEGVCVDGGTVLFNRIVGSEKNDVALTEPISQIEVGVRDGYDDTRTGENLIENYKSSIVIKTLSQIRAEKNSLIENTSTCIPKRSHSPIVFDCLSQKLSCTNTENEKDCLKSGGEGMKRKPMIIRKHILESGPNLDEKESSSPPKKLRRFVRRTLHEQVSESKSDSEGAPRKLLKLRRDINTAVAASESSRVIRLTSDLLKNSELSVEVPPNINNTVCTDLLKVNGIFCVGTEGSDCDRLRQPLTNISGDNFKPDSMSVTRSFDYDENSSTPFDVSRSNVSRNSGVSLRTTTDSPTTCVLPGKYFDTSVNELVGDRIDVTQSSKLEPSERLEFKLAYTKNSDYVFGAKGKLCSVKPLSILPIEQDGMDTDEELLLASGQDNSMTLDAGEDILQDIDDLLNDD</sequence>
<dbReference type="InParanoid" id="A0A067QWK0"/>
<dbReference type="Pfam" id="PF15663">
    <property type="entry name" value="zf-CCCH_3"/>
    <property type="match status" value="1"/>
</dbReference>
<dbReference type="OrthoDB" id="5395350at2759"/>
<evidence type="ECO:0000256" key="1">
    <source>
        <dbReference type="PROSITE-ProRule" id="PRU00723"/>
    </source>
</evidence>
<dbReference type="EMBL" id="KK852868">
    <property type="protein sequence ID" value="KDR14709.1"/>
    <property type="molecule type" value="Genomic_DNA"/>
</dbReference>
<feature type="region of interest" description="Disordered" evidence="2">
    <location>
        <begin position="509"/>
        <end position="529"/>
    </location>
</feature>
<evidence type="ECO:0000259" key="3">
    <source>
        <dbReference type="PROSITE" id="PS50103"/>
    </source>
</evidence>
<dbReference type="PANTHER" id="PTHR15725">
    <property type="entry name" value="ZN-FINGER, C-X8-C-X5-C-X3-H TYPE-CONTAINING"/>
    <property type="match status" value="1"/>
</dbReference>
<protein>
    <submittedName>
        <fullName evidence="4">Zinc finger CCCH domain-containing protein 11A</fullName>
    </submittedName>
</protein>
<dbReference type="SMART" id="SM00356">
    <property type="entry name" value="ZnF_C3H1"/>
    <property type="match status" value="3"/>
</dbReference>
<keyword evidence="1" id="KW-0862">Zinc</keyword>
<feature type="zinc finger region" description="C3H1-type" evidence="1">
    <location>
        <begin position="38"/>
        <end position="59"/>
    </location>
</feature>
<feature type="zinc finger region" description="C3H1-type" evidence="1">
    <location>
        <begin position="4"/>
        <end position="31"/>
    </location>
</feature>
<feature type="domain" description="C3H1-type" evidence="3">
    <location>
        <begin position="4"/>
        <end position="31"/>
    </location>
</feature>
<keyword evidence="1" id="KW-0479">Metal-binding</keyword>
<proteinExistence type="predicted"/>
<feature type="region of interest" description="Disordered" evidence="2">
    <location>
        <begin position="205"/>
        <end position="225"/>
    </location>
</feature>
<dbReference type="PROSITE" id="PS50103">
    <property type="entry name" value="ZF_C3H1"/>
    <property type="match status" value="2"/>
</dbReference>
<organism evidence="4 5">
    <name type="scientific">Zootermopsis nevadensis</name>
    <name type="common">Dampwood termite</name>
    <dbReference type="NCBI Taxonomy" id="136037"/>
    <lineage>
        <taxon>Eukaryota</taxon>
        <taxon>Metazoa</taxon>
        <taxon>Ecdysozoa</taxon>
        <taxon>Arthropoda</taxon>
        <taxon>Hexapoda</taxon>
        <taxon>Insecta</taxon>
        <taxon>Pterygota</taxon>
        <taxon>Neoptera</taxon>
        <taxon>Polyneoptera</taxon>
        <taxon>Dictyoptera</taxon>
        <taxon>Blattodea</taxon>
        <taxon>Blattoidea</taxon>
        <taxon>Termitoidae</taxon>
        <taxon>Termopsidae</taxon>
        <taxon>Zootermopsis</taxon>
    </lineage>
</organism>
<keyword evidence="5" id="KW-1185">Reference proteome</keyword>
<name>A0A067QWK0_ZOONE</name>
<dbReference type="PANTHER" id="PTHR15725:SF14">
    <property type="entry name" value="ZINC FINGER CCCH DOMAIN-CONTAINING PROTEIN 11A"/>
    <property type="match status" value="1"/>
</dbReference>
<dbReference type="GO" id="GO:0008270">
    <property type="term" value="F:zinc ion binding"/>
    <property type="evidence" value="ECO:0007669"/>
    <property type="project" value="UniProtKB-KW"/>
</dbReference>
<accession>A0A067QWK0</accession>
<dbReference type="STRING" id="136037.A0A067QWK0"/>
<keyword evidence="1" id="KW-0863">Zinc-finger</keyword>
<dbReference type="AlphaFoldDB" id="A0A067QWK0"/>
<dbReference type="InterPro" id="IPR000571">
    <property type="entry name" value="Znf_CCCH"/>
</dbReference>
<gene>
    <name evidence="4" type="ORF">L798_11482</name>
</gene>
<reference evidence="4 5" key="1">
    <citation type="journal article" date="2014" name="Nat. Commun.">
        <title>Molecular traces of alternative social organization in a termite genome.</title>
        <authorList>
            <person name="Terrapon N."/>
            <person name="Li C."/>
            <person name="Robertson H.M."/>
            <person name="Ji L."/>
            <person name="Meng X."/>
            <person name="Booth W."/>
            <person name="Chen Z."/>
            <person name="Childers C.P."/>
            <person name="Glastad K.M."/>
            <person name="Gokhale K."/>
            <person name="Gowin J."/>
            <person name="Gronenberg W."/>
            <person name="Hermansen R.A."/>
            <person name="Hu H."/>
            <person name="Hunt B.G."/>
            <person name="Huylmans A.K."/>
            <person name="Khalil S.M."/>
            <person name="Mitchell R.D."/>
            <person name="Munoz-Torres M.C."/>
            <person name="Mustard J.A."/>
            <person name="Pan H."/>
            <person name="Reese J.T."/>
            <person name="Scharf M.E."/>
            <person name="Sun F."/>
            <person name="Vogel H."/>
            <person name="Xiao J."/>
            <person name="Yang W."/>
            <person name="Yang Z."/>
            <person name="Yang Z."/>
            <person name="Zhou J."/>
            <person name="Zhu J."/>
            <person name="Brent C.S."/>
            <person name="Elsik C.G."/>
            <person name="Goodisman M.A."/>
            <person name="Liberles D.A."/>
            <person name="Roe R.M."/>
            <person name="Vargo E.L."/>
            <person name="Vilcinskas A."/>
            <person name="Wang J."/>
            <person name="Bornberg-Bauer E."/>
            <person name="Korb J."/>
            <person name="Zhang G."/>
            <person name="Liebig J."/>
        </authorList>
    </citation>
    <scope>NUCLEOTIDE SEQUENCE [LARGE SCALE GENOMIC DNA]</scope>
    <source>
        <tissue evidence="4">Whole organism</tissue>
    </source>
</reference>
<dbReference type="eggNOG" id="KOG4791">
    <property type="taxonomic scope" value="Eukaryota"/>
</dbReference>
<evidence type="ECO:0000256" key="2">
    <source>
        <dbReference type="SAM" id="MobiDB-lite"/>
    </source>
</evidence>
<dbReference type="FunFam" id="4.10.1000.10:FF:000026">
    <property type="entry name" value="Zinc finger CCCH domain-containing protein 11A"/>
    <property type="match status" value="1"/>
</dbReference>
<dbReference type="InterPro" id="IPR041686">
    <property type="entry name" value="Znf-CCCH_3"/>
</dbReference>
<dbReference type="Gene3D" id="4.10.1000.10">
    <property type="entry name" value="Zinc finger, CCCH-type"/>
    <property type="match status" value="1"/>
</dbReference>